<evidence type="ECO:0008006" key="5">
    <source>
        <dbReference type="Google" id="ProtNLM"/>
    </source>
</evidence>
<feature type="transmembrane region" description="Helical" evidence="2">
    <location>
        <begin position="198"/>
        <end position="218"/>
    </location>
</feature>
<reference evidence="4" key="1">
    <citation type="journal article" date="2019" name="Int. J. Syst. Evol. Microbiol.">
        <title>The Global Catalogue of Microorganisms (GCM) 10K type strain sequencing project: providing services to taxonomists for standard genome sequencing and annotation.</title>
        <authorList>
            <consortium name="The Broad Institute Genomics Platform"/>
            <consortium name="The Broad Institute Genome Sequencing Center for Infectious Disease"/>
            <person name="Wu L."/>
            <person name="Ma J."/>
        </authorList>
    </citation>
    <scope>NUCLEOTIDE SEQUENCE [LARGE SCALE GENOMIC DNA]</scope>
    <source>
        <strain evidence="4">JCM 5062</strain>
    </source>
</reference>
<keyword evidence="2" id="KW-0472">Membrane</keyword>
<evidence type="ECO:0000256" key="1">
    <source>
        <dbReference type="SAM" id="MobiDB-lite"/>
    </source>
</evidence>
<feature type="transmembrane region" description="Helical" evidence="2">
    <location>
        <begin position="171"/>
        <end position="192"/>
    </location>
</feature>
<sequence>MATGTEQPPPDTGTHTDPATAARNRRGGVHGPSRATIAAGHLRTDRWWLAPAATAAGLLAFVVYSTWRAFANGDYYAAPYVSPFYSPCLAENCVPMKGGPNWEIFGSWWSLSPALLILIFPLGFRLTCYYYRKAYYRGFWASPPACAVAEPHRTYTGETRFPLVLQNIHRYFFYAALPVAGILTYDTVLTFRDASYEWGHMGLGTLLFLVNIGLIWAYTLSCHSCRHIVGGRLKHFSKHPVRYRLWGWVGKLNARHMQLAWASLLSVALADLYVYLLAVGAFDDPRFF</sequence>
<evidence type="ECO:0000256" key="2">
    <source>
        <dbReference type="SAM" id="Phobius"/>
    </source>
</evidence>
<accession>A0ABP5YG46</accession>
<evidence type="ECO:0000313" key="3">
    <source>
        <dbReference type="EMBL" id="GAA2480778.1"/>
    </source>
</evidence>
<dbReference type="RefSeq" id="WP_425575575.1">
    <property type="nucleotide sequence ID" value="NZ_BAAASR010000003.1"/>
</dbReference>
<keyword evidence="4" id="KW-1185">Reference proteome</keyword>
<feature type="region of interest" description="Disordered" evidence="1">
    <location>
        <begin position="1"/>
        <end position="32"/>
    </location>
</feature>
<name>A0ABP5YG46_9ACTN</name>
<dbReference type="Proteomes" id="UP001499942">
    <property type="component" value="Unassembled WGS sequence"/>
</dbReference>
<gene>
    <name evidence="3" type="ORF">GCM10010393_09270</name>
</gene>
<protein>
    <recommendedName>
        <fullName evidence="5">Integral membrane protein</fullName>
    </recommendedName>
</protein>
<proteinExistence type="predicted"/>
<dbReference type="EMBL" id="BAAASR010000003">
    <property type="protein sequence ID" value="GAA2480778.1"/>
    <property type="molecule type" value="Genomic_DNA"/>
</dbReference>
<feature type="transmembrane region" description="Helical" evidence="2">
    <location>
        <begin position="108"/>
        <end position="131"/>
    </location>
</feature>
<comment type="caution">
    <text evidence="3">The sequence shown here is derived from an EMBL/GenBank/DDBJ whole genome shotgun (WGS) entry which is preliminary data.</text>
</comment>
<feature type="transmembrane region" description="Helical" evidence="2">
    <location>
        <begin position="259"/>
        <end position="282"/>
    </location>
</feature>
<keyword evidence="2" id="KW-0812">Transmembrane</keyword>
<keyword evidence="2" id="KW-1133">Transmembrane helix</keyword>
<organism evidence="3 4">
    <name type="scientific">Streptomyces gobitricini</name>
    <dbReference type="NCBI Taxonomy" id="68211"/>
    <lineage>
        <taxon>Bacteria</taxon>
        <taxon>Bacillati</taxon>
        <taxon>Actinomycetota</taxon>
        <taxon>Actinomycetes</taxon>
        <taxon>Kitasatosporales</taxon>
        <taxon>Streptomycetaceae</taxon>
        <taxon>Streptomyces</taxon>
    </lineage>
</organism>
<evidence type="ECO:0000313" key="4">
    <source>
        <dbReference type="Proteomes" id="UP001499942"/>
    </source>
</evidence>
<feature type="transmembrane region" description="Helical" evidence="2">
    <location>
        <begin position="47"/>
        <end position="67"/>
    </location>
</feature>